<feature type="compositionally biased region" description="Basic and acidic residues" evidence="1">
    <location>
        <begin position="80"/>
        <end position="96"/>
    </location>
</feature>
<keyword evidence="3" id="KW-1185">Reference proteome</keyword>
<dbReference type="Proteomes" id="UP000018144">
    <property type="component" value="Unassembled WGS sequence"/>
</dbReference>
<name>U4LGB5_PYROM</name>
<dbReference type="AlphaFoldDB" id="U4LGB5"/>
<proteinExistence type="predicted"/>
<dbReference type="EMBL" id="HF935497">
    <property type="protein sequence ID" value="CCX30943.1"/>
    <property type="molecule type" value="Genomic_DNA"/>
</dbReference>
<keyword evidence="2" id="KW-0396">Initiation factor</keyword>
<gene>
    <name evidence="2" type="ORF">PCON_09544</name>
</gene>
<evidence type="ECO:0000313" key="3">
    <source>
        <dbReference type="Proteomes" id="UP000018144"/>
    </source>
</evidence>
<protein>
    <submittedName>
        <fullName evidence="2">Similar to Eukaryotic translation initiation factor 3 subunit A acc. no. A4II09</fullName>
    </submittedName>
</protein>
<evidence type="ECO:0000313" key="2">
    <source>
        <dbReference type="EMBL" id="CCX30943.1"/>
    </source>
</evidence>
<sequence length="426" mass="49772">METSTWTYKSPGSQYNGLKLSDFIKIAEYRNINFNPRITGEKFVTKIESDDSWRRKLGQPWGLKASPFSERTGPRTKWAPRKEDRDNKDKSSESSERPSNGNFFEGRRYDTGLPARPRHSTGFPDREGSERSFDRPERPYSAYRQENSGPRELNPERQSSDRREYNSDRPPREGFNSDRPPRREYNSDRPPREGFNSDRPPRREYNSDRPPRREYNSDRPYTPRDFNSDRPQHYPSRDFSRPAYDPTNRPSYNSDRPSKYFSPNSSRPHDSSGERSLNRTSNPNSSERSLKLSSSPPSSDPDSSSAAQGSQSSQDDSNSSPSESSERTPQLDPHQRFSYQGTGQRSYPPHRPNPYARDFPDGQSKKPWSPMVRPLPRGLQKWQKQELAWTPRGEWTDKMDRYRGDKDRGYGGDRDRRDRKKGEWKF</sequence>
<organism evidence="2 3">
    <name type="scientific">Pyronema omphalodes (strain CBS 100304)</name>
    <name type="common">Pyronema confluens</name>
    <dbReference type="NCBI Taxonomy" id="1076935"/>
    <lineage>
        <taxon>Eukaryota</taxon>
        <taxon>Fungi</taxon>
        <taxon>Dikarya</taxon>
        <taxon>Ascomycota</taxon>
        <taxon>Pezizomycotina</taxon>
        <taxon>Pezizomycetes</taxon>
        <taxon>Pezizales</taxon>
        <taxon>Pyronemataceae</taxon>
        <taxon>Pyronema</taxon>
    </lineage>
</organism>
<dbReference type="OrthoDB" id="10520570at2759"/>
<feature type="compositionally biased region" description="Basic and acidic residues" evidence="1">
    <location>
        <begin position="226"/>
        <end position="240"/>
    </location>
</feature>
<reference evidence="2 3" key="1">
    <citation type="journal article" date="2013" name="PLoS Genet.">
        <title>The genome and development-dependent transcriptomes of Pyronema confluens: a window into fungal evolution.</title>
        <authorList>
            <person name="Traeger S."/>
            <person name="Altegoer F."/>
            <person name="Freitag M."/>
            <person name="Gabaldon T."/>
            <person name="Kempken F."/>
            <person name="Kumar A."/>
            <person name="Marcet-Houben M."/>
            <person name="Poggeler S."/>
            <person name="Stajich J.E."/>
            <person name="Nowrousian M."/>
        </authorList>
    </citation>
    <scope>NUCLEOTIDE SEQUENCE [LARGE SCALE GENOMIC DNA]</scope>
    <source>
        <strain evidence="3">CBS 100304</strain>
        <tissue evidence="2">Vegetative mycelium</tissue>
    </source>
</reference>
<evidence type="ECO:0000256" key="1">
    <source>
        <dbReference type="SAM" id="MobiDB-lite"/>
    </source>
</evidence>
<keyword evidence="2" id="KW-0648">Protein biosynthesis</keyword>
<accession>U4LGB5</accession>
<dbReference type="GO" id="GO:0003743">
    <property type="term" value="F:translation initiation factor activity"/>
    <property type="evidence" value="ECO:0007669"/>
    <property type="project" value="UniProtKB-KW"/>
</dbReference>
<feature type="compositionally biased region" description="Basic and acidic residues" evidence="1">
    <location>
        <begin position="124"/>
        <end position="138"/>
    </location>
</feature>
<dbReference type="STRING" id="1076935.U4LGB5"/>
<feature type="compositionally biased region" description="Polar residues" evidence="1">
    <location>
        <begin position="248"/>
        <end position="266"/>
    </location>
</feature>
<feature type="compositionally biased region" description="Basic and acidic residues" evidence="1">
    <location>
        <begin position="394"/>
        <end position="426"/>
    </location>
</feature>
<feature type="region of interest" description="Disordered" evidence="1">
    <location>
        <begin position="55"/>
        <end position="426"/>
    </location>
</feature>
<feature type="compositionally biased region" description="Basic and acidic residues" evidence="1">
    <location>
        <begin position="153"/>
        <end position="217"/>
    </location>
</feature>
<feature type="compositionally biased region" description="Low complexity" evidence="1">
    <location>
        <begin position="283"/>
        <end position="323"/>
    </location>
</feature>
<feature type="compositionally biased region" description="Basic and acidic residues" evidence="1">
    <location>
        <begin position="267"/>
        <end position="277"/>
    </location>
</feature>